<feature type="compositionally biased region" description="Basic and acidic residues" evidence="1">
    <location>
        <begin position="17"/>
        <end position="27"/>
    </location>
</feature>
<feature type="compositionally biased region" description="Basic and acidic residues" evidence="1">
    <location>
        <begin position="273"/>
        <end position="282"/>
    </location>
</feature>
<dbReference type="AlphaFoldDB" id="A0A183G9R1"/>
<feature type="compositionally biased region" description="Basic and acidic residues" evidence="1">
    <location>
        <begin position="133"/>
        <end position="149"/>
    </location>
</feature>
<accession>A0A3P8ADY4</accession>
<sequence length="612" mass="66019">MLRKQRATPSPMVLPADRSKAQAEHSEPPSVQPQEPGADVDPVVPPQELVEPDAVLMDDEEADKLLELGAEAISMPTPRSARTASARGRGRGRGKKGAAARSSRDLAAPVSSANPEQIRKQYEEALASKLRRRDTTAEERPSTSAEVKHMSIHGKKMMSIREQQEAQMKVSIKDKVAMMKKKEEAERIRTLEDSGEGGGADEEVEPSDVQPPAEQPTQEASAQEGNEDGSMDVESRPVDSTPKISQDGSSVSLELLEDLAMEGEVPFGCTGMEEVHFDKQVEDVAQSPESEPETEQEKEPEPLPEQEKEPEPEPEQEKEPEPLPEQENEPEPEPVSDLDIRHEEEVAVDQPAEEQLSAEDDQQMDDTPAVDMVEKIPSAENTDAVVDESALLPALVESSEAALASVDDMGETAGLQIDDGLPEEEAAVESGPGKEVVEEADAAPTAPTAMEIGNDEQAPELREEVPASASKEPELSGPVEEQCPVQEGAGEQAAEVVVSESSEPCSSSPIAKPKLAEDTKRALGFGRRLRVDLGDKLEPISGTPSPQGAEKRKSVDEGERISTDAQSSEGQEAMPSADVRGELTSSAFQAIIRLALLGFQWAKKKHRRKGLL</sequence>
<dbReference type="Proteomes" id="UP000050761">
    <property type="component" value="Unassembled WGS sequence"/>
</dbReference>
<feature type="region of interest" description="Disordered" evidence="1">
    <location>
        <begin position="270"/>
        <end position="367"/>
    </location>
</feature>
<dbReference type="OrthoDB" id="5877718at2759"/>
<accession>A0A183G9R1</accession>
<name>A0A183G9R1_HELPZ</name>
<feature type="region of interest" description="Disordered" evidence="1">
    <location>
        <begin position="1"/>
        <end position="153"/>
    </location>
</feature>
<dbReference type="EMBL" id="UZAH01030858">
    <property type="protein sequence ID" value="VDP12567.1"/>
    <property type="molecule type" value="Genomic_DNA"/>
</dbReference>
<evidence type="ECO:0000313" key="3">
    <source>
        <dbReference type="Proteomes" id="UP000050761"/>
    </source>
</evidence>
<evidence type="ECO:0000313" key="2">
    <source>
        <dbReference type="EMBL" id="VDP12567.1"/>
    </source>
</evidence>
<evidence type="ECO:0000256" key="1">
    <source>
        <dbReference type="SAM" id="MobiDB-lite"/>
    </source>
</evidence>
<feature type="compositionally biased region" description="Polar residues" evidence="1">
    <location>
        <begin position="215"/>
        <end position="224"/>
    </location>
</feature>
<evidence type="ECO:0000313" key="4">
    <source>
        <dbReference type="WBParaSite" id="HPBE_0001869501-mRNA-1"/>
    </source>
</evidence>
<keyword evidence="3" id="KW-1185">Reference proteome</keyword>
<feature type="compositionally biased region" description="Basic and acidic residues" evidence="1">
    <location>
        <begin position="295"/>
        <end position="321"/>
    </location>
</feature>
<reference evidence="4" key="2">
    <citation type="submission" date="2019-09" db="UniProtKB">
        <authorList>
            <consortium name="WormBaseParasite"/>
        </authorList>
    </citation>
    <scope>IDENTIFICATION</scope>
</reference>
<feature type="region of interest" description="Disordered" evidence="1">
    <location>
        <begin position="411"/>
        <end position="518"/>
    </location>
</feature>
<feature type="compositionally biased region" description="Acidic residues" evidence="1">
    <location>
        <begin position="193"/>
        <end position="206"/>
    </location>
</feature>
<feature type="compositionally biased region" description="Basic and acidic residues" evidence="1">
    <location>
        <begin position="177"/>
        <end position="192"/>
    </location>
</feature>
<gene>
    <name evidence="2" type="ORF">HPBE_LOCUS18694</name>
</gene>
<reference evidence="2 3" key="1">
    <citation type="submission" date="2018-11" db="EMBL/GenBank/DDBJ databases">
        <authorList>
            <consortium name="Pathogen Informatics"/>
        </authorList>
    </citation>
    <scope>NUCLEOTIDE SEQUENCE [LARGE SCALE GENOMIC DNA]</scope>
</reference>
<organism evidence="3 4">
    <name type="scientific">Heligmosomoides polygyrus</name>
    <name type="common">Parasitic roundworm</name>
    <dbReference type="NCBI Taxonomy" id="6339"/>
    <lineage>
        <taxon>Eukaryota</taxon>
        <taxon>Metazoa</taxon>
        <taxon>Ecdysozoa</taxon>
        <taxon>Nematoda</taxon>
        <taxon>Chromadorea</taxon>
        <taxon>Rhabditida</taxon>
        <taxon>Rhabditina</taxon>
        <taxon>Rhabditomorpha</taxon>
        <taxon>Strongyloidea</taxon>
        <taxon>Heligmosomidae</taxon>
        <taxon>Heligmosomoides</taxon>
    </lineage>
</organism>
<feature type="region of interest" description="Disordered" evidence="1">
    <location>
        <begin position="533"/>
        <end position="579"/>
    </location>
</feature>
<feature type="compositionally biased region" description="Low complexity" evidence="1">
    <location>
        <begin position="484"/>
        <end position="509"/>
    </location>
</feature>
<feature type="compositionally biased region" description="Basic residues" evidence="1">
    <location>
        <begin position="88"/>
        <end position="98"/>
    </location>
</feature>
<protein>
    <submittedName>
        <fullName evidence="4">C2H2-type domain-containing protein</fullName>
    </submittedName>
</protein>
<proteinExistence type="predicted"/>
<dbReference type="WBParaSite" id="HPBE_0001869501-mRNA-1">
    <property type="protein sequence ID" value="HPBE_0001869501-mRNA-1"/>
    <property type="gene ID" value="HPBE_0001869501"/>
</dbReference>
<feature type="region of interest" description="Disordered" evidence="1">
    <location>
        <begin position="177"/>
        <end position="250"/>
    </location>
</feature>
<feature type="compositionally biased region" description="Basic and acidic residues" evidence="1">
    <location>
        <begin position="549"/>
        <end position="562"/>
    </location>
</feature>
<feature type="compositionally biased region" description="Acidic residues" evidence="1">
    <location>
        <begin position="322"/>
        <end position="336"/>
    </location>
</feature>